<dbReference type="EMBL" id="JAAIKB010000014">
    <property type="protein sequence ID" value="NGM23323.1"/>
    <property type="molecule type" value="Genomic_DNA"/>
</dbReference>
<comment type="caution">
    <text evidence="5">The sequence shown here is derived from an EMBL/GenBank/DDBJ whole genome shotgun (WGS) entry which is preliminary data.</text>
</comment>
<dbReference type="GO" id="GO:0005524">
    <property type="term" value="F:ATP binding"/>
    <property type="evidence" value="ECO:0007669"/>
    <property type="project" value="UniProtKB-KW"/>
</dbReference>
<accession>A0A6M1LTH6</accession>
<dbReference type="SUPFAM" id="SSF50331">
    <property type="entry name" value="MOP-like"/>
    <property type="match status" value="1"/>
</dbReference>
<dbReference type="InterPro" id="IPR003593">
    <property type="entry name" value="AAA+_ATPase"/>
</dbReference>
<dbReference type="GO" id="GO:0043190">
    <property type="term" value="C:ATP-binding cassette (ABC) transporter complex"/>
    <property type="evidence" value="ECO:0007669"/>
    <property type="project" value="InterPro"/>
</dbReference>
<dbReference type="Pfam" id="PF08402">
    <property type="entry name" value="TOBE_2"/>
    <property type="match status" value="1"/>
</dbReference>
<evidence type="ECO:0000313" key="5">
    <source>
        <dbReference type="EMBL" id="NGM23323.1"/>
    </source>
</evidence>
<dbReference type="Proteomes" id="UP000475385">
    <property type="component" value="Unassembled WGS sequence"/>
</dbReference>
<proteinExistence type="predicted"/>
<feature type="domain" description="ABC transporter" evidence="4">
    <location>
        <begin position="28"/>
        <end position="258"/>
    </location>
</feature>
<evidence type="ECO:0000256" key="1">
    <source>
        <dbReference type="ARBA" id="ARBA00022448"/>
    </source>
</evidence>
<dbReference type="GO" id="GO:0015697">
    <property type="term" value="P:quaternary ammonium group transport"/>
    <property type="evidence" value="ECO:0007669"/>
    <property type="project" value="UniProtKB-ARBA"/>
</dbReference>
<dbReference type="InterPro" id="IPR003439">
    <property type="entry name" value="ABC_transporter-like_ATP-bd"/>
</dbReference>
<dbReference type="FunFam" id="3.40.50.300:FF:000425">
    <property type="entry name" value="Probable ABC transporter, ATP-binding subunit"/>
    <property type="match status" value="1"/>
</dbReference>
<evidence type="ECO:0000259" key="4">
    <source>
        <dbReference type="PROSITE" id="PS50893"/>
    </source>
</evidence>
<gene>
    <name evidence="5" type="ORF">G3576_25140</name>
</gene>
<protein>
    <submittedName>
        <fullName evidence="5">ABC transporter ATP-binding protein</fullName>
    </submittedName>
</protein>
<dbReference type="SUPFAM" id="SSF52540">
    <property type="entry name" value="P-loop containing nucleoside triphosphate hydrolases"/>
    <property type="match status" value="1"/>
</dbReference>
<keyword evidence="3 5" id="KW-0067">ATP-binding</keyword>
<dbReference type="InterPro" id="IPR008995">
    <property type="entry name" value="Mo/tungstate-bd_C_term_dom"/>
</dbReference>
<evidence type="ECO:0000313" key="6">
    <source>
        <dbReference type="Proteomes" id="UP000475385"/>
    </source>
</evidence>
<reference evidence="5 6" key="2">
    <citation type="submission" date="2020-03" db="EMBL/GenBank/DDBJ databases">
        <title>Roseomonas stagni sp. nov., isolated from pond water in Japan.</title>
        <authorList>
            <person name="Furuhata K."/>
            <person name="Miyamoto H."/>
            <person name="Goto K."/>
        </authorList>
    </citation>
    <scope>NUCLEOTIDE SEQUENCE [LARGE SCALE GENOMIC DNA]</scope>
    <source>
        <strain evidence="5 6">PeD5</strain>
    </source>
</reference>
<organism evidence="5 6">
    <name type="scientific">Falsiroseomonas algicola</name>
    <dbReference type="NCBI Taxonomy" id="2716930"/>
    <lineage>
        <taxon>Bacteria</taxon>
        <taxon>Pseudomonadati</taxon>
        <taxon>Pseudomonadota</taxon>
        <taxon>Alphaproteobacteria</taxon>
        <taxon>Acetobacterales</taxon>
        <taxon>Roseomonadaceae</taxon>
        <taxon>Falsiroseomonas</taxon>
    </lineage>
</organism>
<dbReference type="SMART" id="SM00382">
    <property type="entry name" value="AAA"/>
    <property type="match status" value="1"/>
</dbReference>
<keyword evidence="2" id="KW-0547">Nucleotide-binding</keyword>
<dbReference type="GO" id="GO:0016887">
    <property type="term" value="F:ATP hydrolysis activity"/>
    <property type="evidence" value="ECO:0007669"/>
    <property type="project" value="InterPro"/>
</dbReference>
<name>A0A6M1LTH6_9PROT</name>
<reference evidence="5 6" key="1">
    <citation type="submission" date="2020-02" db="EMBL/GenBank/DDBJ databases">
        <authorList>
            <person name="Kim H.M."/>
            <person name="Jeon C.O."/>
        </authorList>
    </citation>
    <scope>NUCLEOTIDE SEQUENCE [LARGE SCALE GENOMIC DNA]</scope>
    <source>
        <strain evidence="5 6">PeD5</strain>
    </source>
</reference>
<dbReference type="InterPro" id="IPR013611">
    <property type="entry name" value="Transp-assoc_OB_typ2"/>
</dbReference>
<keyword evidence="6" id="KW-1185">Reference proteome</keyword>
<dbReference type="AlphaFoldDB" id="A0A6M1LTH6"/>
<dbReference type="PROSITE" id="PS00211">
    <property type="entry name" value="ABC_TRANSPORTER_1"/>
    <property type="match status" value="1"/>
</dbReference>
<sequence>MRRGPPSRPRPATPAAGCISVTTASPELVLEGLARRYGNTTAVERMDLAVKPGELVALLGPSGCGKTTTLRMVAGFVEPSEGRILLRGRDITTMPPHRRDTGMVFQSYALFPHLTVAENIAFGLQRRGVPKPEAAERVARMVALLQLQGLEKRLPKQLSGGQQQRVAVGRALVINPAVVLLDEPFSNLDALLREGTRIELRRLQTELGLTTLFVTHDQAEAMAISDRIAVMNKGRLEQLGTPREVYDRPATRFVASFIGRANLFVSADGRTSEDGIALDIPTPGTWLLRPEKVTLDQAPATGPNSVAGTVEVVSFLGTGAQAVLRLPGGRALLIEGPASLADLRPGASATARWTPQDLTLIPGEH</sequence>
<dbReference type="PANTHER" id="PTHR42781">
    <property type="entry name" value="SPERMIDINE/PUTRESCINE IMPORT ATP-BINDING PROTEIN POTA"/>
    <property type="match status" value="1"/>
</dbReference>
<dbReference type="GO" id="GO:0022857">
    <property type="term" value="F:transmembrane transporter activity"/>
    <property type="evidence" value="ECO:0007669"/>
    <property type="project" value="InterPro"/>
</dbReference>
<keyword evidence="1" id="KW-0813">Transport</keyword>
<dbReference type="InterPro" id="IPR050093">
    <property type="entry name" value="ABC_SmlMolc_Importer"/>
</dbReference>
<dbReference type="Gene3D" id="3.40.50.300">
    <property type="entry name" value="P-loop containing nucleotide triphosphate hydrolases"/>
    <property type="match status" value="1"/>
</dbReference>
<dbReference type="PROSITE" id="PS50893">
    <property type="entry name" value="ABC_TRANSPORTER_2"/>
    <property type="match status" value="1"/>
</dbReference>
<dbReference type="Pfam" id="PF00005">
    <property type="entry name" value="ABC_tran"/>
    <property type="match status" value="1"/>
</dbReference>
<dbReference type="InterPro" id="IPR027417">
    <property type="entry name" value="P-loop_NTPase"/>
</dbReference>
<dbReference type="InterPro" id="IPR017871">
    <property type="entry name" value="ABC_transporter-like_CS"/>
</dbReference>
<dbReference type="Gene3D" id="2.40.50.100">
    <property type="match status" value="1"/>
</dbReference>
<dbReference type="PANTHER" id="PTHR42781:SF4">
    <property type="entry name" value="SPERMIDINE_PUTRESCINE IMPORT ATP-BINDING PROTEIN POTA"/>
    <property type="match status" value="1"/>
</dbReference>
<evidence type="ECO:0000256" key="3">
    <source>
        <dbReference type="ARBA" id="ARBA00022840"/>
    </source>
</evidence>
<evidence type="ECO:0000256" key="2">
    <source>
        <dbReference type="ARBA" id="ARBA00022741"/>
    </source>
</evidence>